<reference evidence="2" key="1">
    <citation type="submission" date="2024-06" db="EMBL/GenBank/DDBJ databases">
        <authorList>
            <person name="Liu X."/>
            <person name="Lenzi L."/>
            <person name="Haldenby T S."/>
            <person name="Uol C."/>
        </authorList>
    </citation>
    <scope>NUCLEOTIDE SEQUENCE</scope>
</reference>
<comment type="caution">
    <text evidence="2">The sequence shown here is derived from an EMBL/GenBank/DDBJ whole genome shotgun (WGS) entry which is preliminary data.</text>
</comment>
<feature type="compositionally biased region" description="Polar residues" evidence="1">
    <location>
        <begin position="713"/>
        <end position="728"/>
    </location>
</feature>
<gene>
    <name evidence="2" type="ORF">CDAUBV1_LOCUS2498</name>
</gene>
<feature type="region of interest" description="Disordered" evidence="1">
    <location>
        <begin position="811"/>
        <end position="839"/>
    </location>
</feature>
<sequence>MTDENSQPEDVSLVEPSQLTISEAETSTANIVLANQAVIEPTPSESTQAPQTEKPEAVVQDQAANQREEKEPEQEKETKENQEEEASIQPVVLEEATIPTATPPPETVVTTNDTVQEASQKEVTEGTTKTETTQATMNEQWMKNNRVEVYTCPTIENNPHSVLKLREYFSGLDEAAKRSSMPEEFQNSDGRVCVTRKLSYTLPDNRLTVSSRQPNRTRLIHTEVTKSYTDLDEAEETQNRPTTSVEELRQIFEHEEEPVRIIQPKKYSGRTYAIYDKPSYPLPPTTSKSVEFYSRPPKFRTPSPKEYNLPTPPPLPLPNDTTRIRNQTDHFESIPNAIESGARTHSRSVSQNFVTDLDQTVQPIASTGLPFRSRSLAIDRSREWSEYGNTGQRPRAGSITQRSVSPSAFYAVDRTQHRSRLKNRQASRAVTRAQQRSRVCSNRSKGCTDSLGCQPAETRPSQTLIRPVNHAQDRTTPTADDEFIQLGKNGEDGVYVRSAVVYERLPDKRETEDPKQFVTTYVISQSPSPSPATIQATNLWVAEQAVQKTSAPIKTPTRPRSIACDNKEPYNLAETSLNRFNKNDVTSHQIEPLNQDLYQTDRQNETAKPYVQGRTQFHNPSNHSAFKSFQPNNATPSRPVQSASSTRRPAPRNYTYQYNRPYRYSPSSITLMDKAVQCNRVPVNQSEREWVPTTRGSWSVRSLSPPPPHRTPWLSSLSPAKNRSQSLNRAYRLKQSRSASFDHQTSVRYPSRRPVSCIPRTRGGVRRSYHTSPEYQRYINRERARKRELEERRQWIQRAESLSQERQEFHRMRGSWSPPYMRSPARQTPNDLEEPTEREIQDRVRQYRPLFLPAPPNKHNSSEIPRSQIVRVVDEGVQSENVNRMIQTGFDCGDDGGCIDTTPITEDFDAKRAYFEELIKTNRLLARCSFSSDCFHCPTGQTPHHSAYSSWDSDLHNVQCAPTETAVQSYVTRVEPARVPSPEHYEQELYNRRNRAYANCSYYNEASPDCDCKPQAYRRNQVNEIREPVSCGPQQYSSSLFMTSEQPNVRASNQNFYNTNVYNGNPMDRDYYARPECGLPKVAPDPSRSEHMYVNVGANDIRWRGSNRPDYLSPTHAELIHSPIVTDSRRRTNPLSTHGIRSSVLVNNRLPPRRSRNSDMKMDYAENSPYNQASRITDNQVYRGRVRQIVNELNEQIRPDDYDLMNTDYNHNVSSVPDLRRPWRYT</sequence>
<proteinExistence type="predicted"/>
<evidence type="ECO:0000313" key="2">
    <source>
        <dbReference type="EMBL" id="CAL5130441.1"/>
    </source>
</evidence>
<protein>
    <submittedName>
        <fullName evidence="2">Uncharacterized protein</fullName>
    </submittedName>
</protein>
<feature type="compositionally biased region" description="Basic and acidic residues" evidence="1">
    <location>
        <begin position="66"/>
        <end position="81"/>
    </location>
</feature>
<feature type="region of interest" description="Disordered" evidence="1">
    <location>
        <begin position="613"/>
        <end position="659"/>
    </location>
</feature>
<feature type="compositionally biased region" description="Polar residues" evidence="1">
    <location>
        <begin position="426"/>
        <end position="447"/>
    </location>
</feature>
<feature type="region of interest" description="Disordered" evidence="1">
    <location>
        <begin position="697"/>
        <end position="767"/>
    </location>
</feature>
<feature type="compositionally biased region" description="Polar residues" evidence="1">
    <location>
        <begin position="613"/>
        <end position="647"/>
    </location>
</feature>
<feature type="compositionally biased region" description="Polar residues" evidence="1">
    <location>
        <begin position="736"/>
        <end position="748"/>
    </location>
</feature>
<dbReference type="Proteomes" id="UP001497525">
    <property type="component" value="Unassembled WGS sequence"/>
</dbReference>
<organism evidence="2 3">
    <name type="scientific">Calicophoron daubneyi</name>
    <name type="common">Rumen fluke</name>
    <name type="synonym">Paramphistomum daubneyi</name>
    <dbReference type="NCBI Taxonomy" id="300641"/>
    <lineage>
        <taxon>Eukaryota</taxon>
        <taxon>Metazoa</taxon>
        <taxon>Spiralia</taxon>
        <taxon>Lophotrochozoa</taxon>
        <taxon>Platyhelminthes</taxon>
        <taxon>Trematoda</taxon>
        <taxon>Digenea</taxon>
        <taxon>Plagiorchiida</taxon>
        <taxon>Pronocephalata</taxon>
        <taxon>Paramphistomoidea</taxon>
        <taxon>Paramphistomidae</taxon>
        <taxon>Calicophoron</taxon>
    </lineage>
</organism>
<accession>A0AAV2T307</accession>
<dbReference type="AlphaFoldDB" id="A0AAV2T307"/>
<evidence type="ECO:0000256" key="1">
    <source>
        <dbReference type="SAM" id="MobiDB-lite"/>
    </source>
</evidence>
<name>A0AAV2T307_CALDB</name>
<dbReference type="EMBL" id="CAXLJL010000066">
    <property type="protein sequence ID" value="CAL5130441.1"/>
    <property type="molecule type" value="Genomic_DNA"/>
</dbReference>
<feature type="region of interest" description="Disordered" evidence="1">
    <location>
        <begin position="1"/>
        <end position="131"/>
    </location>
</feature>
<feature type="region of interest" description="Disordered" evidence="1">
    <location>
        <begin position="417"/>
        <end position="459"/>
    </location>
</feature>
<feature type="compositionally biased region" description="Polar residues" evidence="1">
    <location>
        <begin position="8"/>
        <end position="30"/>
    </location>
</feature>
<evidence type="ECO:0000313" key="3">
    <source>
        <dbReference type="Proteomes" id="UP001497525"/>
    </source>
</evidence>